<dbReference type="Gene3D" id="1.20.1280.50">
    <property type="match status" value="1"/>
</dbReference>
<dbReference type="EMBL" id="QPFP01000008">
    <property type="protein sequence ID" value="TEB35120.1"/>
    <property type="molecule type" value="Genomic_DNA"/>
</dbReference>
<dbReference type="Proteomes" id="UP000298030">
    <property type="component" value="Unassembled WGS sequence"/>
</dbReference>
<reference evidence="2 3" key="1">
    <citation type="journal article" date="2019" name="Nat. Ecol. Evol.">
        <title>Megaphylogeny resolves global patterns of mushroom evolution.</title>
        <authorList>
            <person name="Varga T."/>
            <person name="Krizsan K."/>
            <person name="Foldi C."/>
            <person name="Dima B."/>
            <person name="Sanchez-Garcia M."/>
            <person name="Sanchez-Ramirez S."/>
            <person name="Szollosi G.J."/>
            <person name="Szarkandi J.G."/>
            <person name="Papp V."/>
            <person name="Albert L."/>
            <person name="Andreopoulos W."/>
            <person name="Angelini C."/>
            <person name="Antonin V."/>
            <person name="Barry K.W."/>
            <person name="Bougher N.L."/>
            <person name="Buchanan P."/>
            <person name="Buyck B."/>
            <person name="Bense V."/>
            <person name="Catcheside P."/>
            <person name="Chovatia M."/>
            <person name="Cooper J."/>
            <person name="Damon W."/>
            <person name="Desjardin D."/>
            <person name="Finy P."/>
            <person name="Geml J."/>
            <person name="Haridas S."/>
            <person name="Hughes K."/>
            <person name="Justo A."/>
            <person name="Karasinski D."/>
            <person name="Kautmanova I."/>
            <person name="Kiss B."/>
            <person name="Kocsube S."/>
            <person name="Kotiranta H."/>
            <person name="LaButti K.M."/>
            <person name="Lechner B.E."/>
            <person name="Liimatainen K."/>
            <person name="Lipzen A."/>
            <person name="Lukacs Z."/>
            <person name="Mihaltcheva S."/>
            <person name="Morgado L.N."/>
            <person name="Niskanen T."/>
            <person name="Noordeloos M.E."/>
            <person name="Ohm R.A."/>
            <person name="Ortiz-Santana B."/>
            <person name="Ovrebo C."/>
            <person name="Racz N."/>
            <person name="Riley R."/>
            <person name="Savchenko A."/>
            <person name="Shiryaev A."/>
            <person name="Soop K."/>
            <person name="Spirin V."/>
            <person name="Szebenyi C."/>
            <person name="Tomsovsky M."/>
            <person name="Tulloss R.E."/>
            <person name="Uehling J."/>
            <person name="Grigoriev I.V."/>
            <person name="Vagvolgyi C."/>
            <person name="Papp T."/>
            <person name="Martin F.M."/>
            <person name="Miettinen O."/>
            <person name="Hibbett D.S."/>
            <person name="Nagy L.G."/>
        </authorList>
    </citation>
    <scope>NUCLEOTIDE SEQUENCE [LARGE SCALE GENOMIC DNA]</scope>
    <source>
        <strain evidence="2 3">FP101781</strain>
    </source>
</reference>
<organism evidence="2 3">
    <name type="scientific">Coprinellus micaceus</name>
    <name type="common">Glistening ink-cap mushroom</name>
    <name type="synonym">Coprinus micaceus</name>
    <dbReference type="NCBI Taxonomy" id="71717"/>
    <lineage>
        <taxon>Eukaryota</taxon>
        <taxon>Fungi</taxon>
        <taxon>Dikarya</taxon>
        <taxon>Basidiomycota</taxon>
        <taxon>Agaricomycotina</taxon>
        <taxon>Agaricomycetes</taxon>
        <taxon>Agaricomycetidae</taxon>
        <taxon>Agaricales</taxon>
        <taxon>Agaricineae</taxon>
        <taxon>Psathyrellaceae</taxon>
        <taxon>Coprinellus</taxon>
    </lineage>
</organism>
<accession>A0A4Y7TLR7</accession>
<sequence length="398" mass="45443">MTFRWRKRNIPKPISIPKPIMFTSHIDTLAVEVLIRIFELRVEEARDDGAALLSLARVCKHWKDAAFHHPRLWATLHPKFLLPPGPYGSTDVQAPTERFVEYLQRWYARAGDLPLSLNVMFHPAPANTFFAYLLDCPRWCSLRFNNTGVGRDIGNWPRTLSVEFRKRNRPGDAGPPWPSLTVLEINASSCIANIPNISSEYRVSSVRSMAPNLRDFTLDVGGFNTTAMFSNFEGFSWEGLTRFALHGIDEDRDPTFIYHILTQAQNLQTLSLKKARLQSWREMPQSIPGVRIPPAPDLPIVHHKLCHVVSNLGDDLLEAIVKNVRFPSMRSLQLITLAPDSLFPLLQEVCWINPSFWPELREFSFGSAIIPHVVKKGDEDFDTFRDAPEAWWASRYSG</sequence>
<evidence type="ECO:0000259" key="1">
    <source>
        <dbReference type="Pfam" id="PF12937"/>
    </source>
</evidence>
<proteinExistence type="predicted"/>
<name>A0A4Y7TLR7_COPMI</name>
<dbReference type="InterPro" id="IPR001810">
    <property type="entry name" value="F-box_dom"/>
</dbReference>
<comment type="caution">
    <text evidence="2">The sequence shown here is derived from an EMBL/GenBank/DDBJ whole genome shotgun (WGS) entry which is preliminary data.</text>
</comment>
<dbReference type="InterPro" id="IPR036047">
    <property type="entry name" value="F-box-like_dom_sf"/>
</dbReference>
<dbReference type="SUPFAM" id="SSF81383">
    <property type="entry name" value="F-box domain"/>
    <property type="match status" value="1"/>
</dbReference>
<evidence type="ECO:0000313" key="2">
    <source>
        <dbReference type="EMBL" id="TEB35120.1"/>
    </source>
</evidence>
<keyword evidence="3" id="KW-1185">Reference proteome</keyword>
<dbReference type="Pfam" id="PF12937">
    <property type="entry name" value="F-box-like"/>
    <property type="match status" value="1"/>
</dbReference>
<protein>
    <recommendedName>
        <fullName evidence="1">F-box domain-containing protein</fullName>
    </recommendedName>
</protein>
<feature type="domain" description="F-box" evidence="1">
    <location>
        <begin position="31"/>
        <end position="77"/>
    </location>
</feature>
<gene>
    <name evidence="2" type="ORF">FA13DRAFT_1728920</name>
</gene>
<dbReference type="AlphaFoldDB" id="A0A4Y7TLR7"/>
<evidence type="ECO:0000313" key="3">
    <source>
        <dbReference type="Proteomes" id="UP000298030"/>
    </source>
</evidence>
<dbReference type="OrthoDB" id="3109576at2759"/>